<feature type="transmembrane region" description="Helical" evidence="1">
    <location>
        <begin position="27"/>
        <end position="47"/>
    </location>
</feature>
<evidence type="ECO:0000313" key="3">
    <source>
        <dbReference type="Proteomes" id="UP001253637"/>
    </source>
</evidence>
<name>A0A811BLJ5_9VIRU</name>
<proteinExistence type="predicted"/>
<feature type="transmembrane region" description="Helical" evidence="1">
    <location>
        <begin position="88"/>
        <end position="110"/>
    </location>
</feature>
<evidence type="ECO:0000256" key="1">
    <source>
        <dbReference type="SAM" id="Phobius"/>
    </source>
</evidence>
<dbReference type="EMBL" id="LC625835">
    <property type="protein sequence ID" value="BCU02714.1"/>
    <property type="molecule type" value="Genomic_DNA"/>
</dbReference>
<protein>
    <submittedName>
        <fullName evidence="2">Uncharacterized protein</fullName>
    </submittedName>
</protein>
<keyword evidence="1" id="KW-0472">Membrane</keyword>
<dbReference type="Proteomes" id="UP001253637">
    <property type="component" value="Segment"/>
</dbReference>
<organism evidence="2 3">
    <name type="scientific">Pandoravirus japonicus</name>
    <dbReference type="NCBI Taxonomy" id="2823154"/>
    <lineage>
        <taxon>Viruses</taxon>
        <taxon>Pandoravirus</taxon>
    </lineage>
</organism>
<accession>A0A811BLJ5</accession>
<evidence type="ECO:0000313" key="2">
    <source>
        <dbReference type="EMBL" id="BCU02714.1"/>
    </source>
</evidence>
<sequence length="113" mass="11957">MEGRRICRSCCASPARHRTGWTASARACLCVYSGVALIAALVEAYLWRTRGALGLLSACRGTGPWPLEPAPPTPGTCDSLWSTWPACLLVGFGAGALWPAWTLASLAILVQGR</sequence>
<keyword evidence="1" id="KW-1133">Transmembrane helix</keyword>
<reference evidence="2" key="1">
    <citation type="submission" date="2021-04" db="EMBL/GenBank/DDBJ databases">
        <title>Draft Genome Sequence of Pandoravirus japonicus, Isolated from the Sabaishi River of Niigata, Japan.</title>
        <authorList>
            <person name="Hosokawa N."/>
            <person name="Takahashi H."/>
            <person name="Aoki K."/>
            <person name="Takemura M."/>
        </authorList>
    </citation>
    <scope>NUCLEOTIDE SEQUENCE</scope>
</reference>
<keyword evidence="1" id="KW-0812">Transmembrane</keyword>